<feature type="transmembrane region" description="Helical" evidence="1">
    <location>
        <begin position="112"/>
        <end position="131"/>
    </location>
</feature>
<feature type="transmembrane region" description="Helical" evidence="1">
    <location>
        <begin position="12"/>
        <end position="32"/>
    </location>
</feature>
<dbReference type="AlphaFoldDB" id="A7GXI8"/>
<dbReference type="Pfam" id="PF07274">
    <property type="entry name" value="DUF1440"/>
    <property type="match status" value="1"/>
</dbReference>
<name>A7GXI8_CAMC5</name>
<evidence type="ECO:0000313" key="3">
    <source>
        <dbReference type="Proteomes" id="UP000006380"/>
    </source>
</evidence>
<sequence>MCFTDPAKRRYGLMFLIGILAGVFGAIVKWGWEVPFPPRNPNVFFPVDAMERVTPPKIFLEQIGAATDWTYVFSGVTQPLSIFIVHVLFSVVFGVMYCVIAEAWPRIKMWQGAVFGIAVYVLAHVIAMPLMKEVPPLSEIPFDENCSEFFGHIVWLWGMEIVRRDIRNRVTKEPDPEAVCCTKH</sequence>
<dbReference type="RefSeq" id="WP_009650074.1">
    <property type="nucleotide sequence ID" value="NC_009715.2"/>
</dbReference>
<dbReference type="Proteomes" id="UP000006380">
    <property type="component" value="Chromosome"/>
</dbReference>
<proteinExistence type="predicted"/>
<organism evidence="2 3">
    <name type="scientific">Campylobacter curvus (strain 525.92)</name>
    <dbReference type="NCBI Taxonomy" id="360105"/>
    <lineage>
        <taxon>Bacteria</taxon>
        <taxon>Pseudomonadati</taxon>
        <taxon>Campylobacterota</taxon>
        <taxon>Epsilonproteobacteria</taxon>
        <taxon>Campylobacterales</taxon>
        <taxon>Campylobacteraceae</taxon>
        <taxon>Campylobacter</taxon>
    </lineage>
</organism>
<keyword evidence="1" id="KW-0812">Transmembrane</keyword>
<accession>A7GXI8</accession>
<dbReference type="InterPro" id="IPR009898">
    <property type="entry name" value="DUF1440"/>
</dbReference>
<reference evidence="2" key="1">
    <citation type="submission" date="2016-07" db="EMBL/GenBank/DDBJ databases">
        <title>Comparative genomics of the Campylobacter concisus group.</title>
        <authorList>
            <person name="Miller W.G."/>
            <person name="Yee E."/>
            <person name="Chapman M.H."/>
            <person name="Huynh S."/>
            <person name="Bono J.L."/>
            <person name="On S.L.W."/>
            <person name="StLeger J."/>
            <person name="Foster G."/>
            <person name="Parker C.T."/>
        </authorList>
    </citation>
    <scope>NUCLEOTIDE SEQUENCE</scope>
    <source>
        <strain evidence="2">525.92</strain>
    </source>
</reference>
<feature type="transmembrane region" description="Helical" evidence="1">
    <location>
        <begin position="80"/>
        <end position="100"/>
    </location>
</feature>
<keyword evidence="1" id="KW-1133">Transmembrane helix</keyword>
<keyword evidence="3" id="KW-1185">Reference proteome</keyword>
<gene>
    <name evidence="2" type="ORF">CCV52592_1319</name>
</gene>
<dbReference type="GeneID" id="61001942"/>
<dbReference type="HOGENOM" id="CLU_095313_0_1_7"/>
<evidence type="ECO:0000256" key="1">
    <source>
        <dbReference type="SAM" id="Phobius"/>
    </source>
</evidence>
<dbReference type="KEGG" id="ccv:CCV52592_1319"/>
<protein>
    <submittedName>
        <fullName evidence="2">Hypothetical membrane protein (DUF1440 domain)</fullName>
    </submittedName>
</protein>
<evidence type="ECO:0000313" key="2">
    <source>
        <dbReference type="EMBL" id="EAT99473.1"/>
    </source>
</evidence>
<keyword evidence="1" id="KW-0472">Membrane</keyword>
<dbReference type="OrthoDB" id="1629003at2"/>
<dbReference type="EMBL" id="CP000767">
    <property type="protein sequence ID" value="EAT99473.1"/>
    <property type="molecule type" value="Genomic_DNA"/>
</dbReference>